<dbReference type="PIRSF" id="PIRSF001467">
    <property type="entry name" value="Peptidylpro_ismrse"/>
    <property type="match status" value="1"/>
</dbReference>
<keyword evidence="4 5" id="KW-0413">Isomerase</keyword>
<dbReference type="PROSITE" id="PS00170">
    <property type="entry name" value="CSA_PPIASE_1"/>
    <property type="match status" value="1"/>
</dbReference>
<dbReference type="Gene3D" id="2.40.100.10">
    <property type="entry name" value="Cyclophilin-like"/>
    <property type="match status" value="1"/>
</dbReference>
<dbReference type="EC" id="5.2.1.8" evidence="5"/>
<dbReference type="PROSITE" id="PS50072">
    <property type="entry name" value="CSA_PPIASE_2"/>
    <property type="match status" value="1"/>
</dbReference>
<dbReference type="PANTHER" id="PTHR45625">
    <property type="entry name" value="PEPTIDYL-PROLYL CIS-TRANS ISOMERASE-RELATED"/>
    <property type="match status" value="1"/>
</dbReference>
<dbReference type="PANTHER" id="PTHR45625:SF4">
    <property type="entry name" value="PEPTIDYLPROLYL ISOMERASE DOMAIN AND WD REPEAT-CONTAINING PROTEIN 1"/>
    <property type="match status" value="1"/>
</dbReference>
<organism evidence="7 8">
    <name type="scientific">Nocardiopsis suaedae</name>
    <dbReference type="NCBI Taxonomy" id="3018444"/>
    <lineage>
        <taxon>Bacteria</taxon>
        <taxon>Bacillati</taxon>
        <taxon>Actinomycetota</taxon>
        <taxon>Actinomycetes</taxon>
        <taxon>Streptosporangiales</taxon>
        <taxon>Nocardiopsidaceae</taxon>
        <taxon>Nocardiopsis</taxon>
    </lineage>
</organism>
<dbReference type="InterPro" id="IPR044666">
    <property type="entry name" value="Cyclophilin_A-like"/>
</dbReference>
<feature type="domain" description="PPIase cyclophilin-type" evidence="6">
    <location>
        <begin position="17"/>
        <end position="172"/>
    </location>
</feature>
<evidence type="ECO:0000256" key="2">
    <source>
        <dbReference type="ARBA" id="ARBA00007365"/>
    </source>
</evidence>
<keyword evidence="8" id="KW-1185">Reference proteome</keyword>
<dbReference type="PRINTS" id="PR00153">
    <property type="entry name" value="CSAPPISMRASE"/>
</dbReference>
<proteinExistence type="inferred from homology"/>
<evidence type="ECO:0000256" key="5">
    <source>
        <dbReference type="RuleBase" id="RU363019"/>
    </source>
</evidence>
<accession>A0ABT4TPB3</accession>
<dbReference type="Pfam" id="PF00160">
    <property type="entry name" value="Pro_isomerase"/>
    <property type="match status" value="1"/>
</dbReference>
<dbReference type="Proteomes" id="UP001165685">
    <property type="component" value="Unassembled WGS sequence"/>
</dbReference>
<dbReference type="InterPro" id="IPR029000">
    <property type="entry name" value="Cyclophilin-like_dom_sf"/>
</dbReference>
<dbReference type="CDD" id="cd00317">
    <property type="entry name" value="cyclophilin"/>
    <property type="match status" value="1"/>
</dbReference>
<dbReference type="RefSeq" id="WP_270679152.1">
    <property type="nucleotide sequence ID" value="NZ_JAQFWP010000036.1"/>
</dbReference>
<dbReference type="InterPro" id="IPR002130">
    <property type="entry name" value="Cyclophilin-type_PPIase_dom"/>
</dbReference>
<evidence type="ECO:0000259" key="6">
    <source>
        <dbReference type="PROSITE" id="PS50072"/>
    </source>
</evidence>
<protein>
    <recommendedName>
        <fullName evidence="5">Peptidyl-prolyl cis-trans isomerase</fullName>
        <shortName evidence="5">PPIase</shortName>
        <ecNumber evidence="5">5.2.1.8</ecNumber>
    </recommendedName>
</protein>
<dbReference type="InterPro" id="IPR024936">
    <property type="entry name" value="Cyclophilin-type_PPIase"/>
</dbReference>
<evidence type="ECO:0000313" key="7">
    <source>
        <dbReference type="EMBL" id="MDA2806513.1"/>
    </source>
</evidence>
<keyword evidence="3 5" id="KW-0697">Rotamase</keyword>
<gene>
    <name evidence="7" type="ORF">O4U47_18530</name>
</gene>
<dbReference type="SUPFAM" id="SSF50891">
    <property type="entry name" value="Cyclophilin-like"/>
    <property type="match status" value="1"/>
</dbReference>
<dbReference type="GO" id="GO:0016853">
    <property type="term" value="F:isomerase activity"/>
    <property type="evidence" value="ECO:0007669"/>
    <property type="project" value="UniProtKB-KW"/>
</dbReference>
<comment type="function">
    <text evidence="1 5">PPIases accelerate the folding of proteins. It catalyzes the cis-trans isomerization of proline imidic peptide bonds in oligopeptides.</text>
</comment>
<reference evidence="7" key="1">
    <citation type="submission" date="2023-01" db="EMBL/GenBank/DDBJ databases">
        <title>Draft genome sequence of Nocardiopsis sp. LSu2-4 isolated from halophytes.</title>
        <authorList>
            <person name="Duangmal K."/>
            <person name="Chantavorakit T."/>
        </authorList>
    </citation>
    <scope>NUCLEOTIDE SEQUENCE</scope>
    <source>
        <strain evidence="7">LSu2-4</strain>
    </source>
</reference>
<evidence type="ECO:0000256" key="3">
    <source>
        <dbReference type="ARBA" id="ARBA00023110"/>
    </source>
</evidence>
<sequence length="174" mass="19130">MTDVNGRPKARLNTNKGTIVVTLFADKTPETVENFIGLAEGTKQWVDPTTGKPSDGKLYDGTVFHRVIENFMVQGGDPLGNGRGGPGYKFKDEFRDDLKFDRPYLLAMANAGPNTNGSQFFITVGTPDWLNNRHTIFGEVAEGAEIVQAISEVATNPQDRPLEDVTIESVEIER</sequence>
<dbReference type="EMBL" id="JAQFWP010000036">
    <property type="protein sequence ID" value="MDA2806513.1"/>
    <property type="molecule type" value="Genomic_DNA"/>
</dbReference>
<comment type="caution">
    <text evidence="7">The sequence shown here is derived from an EMBL/GenBank/DDBJ whole genome shotgun (WGS) entry which is preliminary data.</text>
</comment>
<evidence type="ECO:0000256" key="1">
    <source>
        <dbReference type="ARBA" id="ARBA00002388"/>
    </source>
</evidence>
<comment type="similarity">
    <text evidence="2 5">Belongs to the cyclophilin-type PPIase family.</text>
</comment>
<evidence type="ECO:0000313" key="8">
    <source>
        <dbReference type="Proteomes" id="UP001165685"/>
    </source>
</evidence>
<dbReference type="InterPro" id="IPR020892">
    <property type="entry name" value="Cyclophilin-type_PPIase_CS"/>
</dbReference>
<evidence type="ECO:0000256" key="4">
    <source>
        <dbReference type="ARBA" id="ARBA00023235"/>
    </source>
</evidence>
<name>A0ABT4TPB3_9ACTN</name>
<comment type="catalytic activity">
    <reaction evidence="5">
        <text>[protein]-peptidylproline (omega=180) = [protein]-peptidylproline (omega=0)</text>
        <dbReference type="Rhea" id="RHEA:16237"/>
        <dbReference type="Rhea" id="RHEA-COMP:10747"/>
        <dbReference type="Rhea" id="RHEA-COMP:10748"/>
        <dbReference type="ChEBI" id="CHEBI:83833"/>
        <dbReference type="ChEBI" id="CHEBI:83834"/>
        <dbReference type="EC" id="5.2.1.8"/>
    </reaction>
</comment>